<comment type="cofactor">
    <cofactor evidence="1 7">
        <name>heme</name>
        <dbReference type="ChEBI" id="CHEBI:30413"/>
    </cofactor>
</comment>
<evidence type="ECO:0000256" key="2">
    <source>
        <dbReference type="ARBA" id="ARBA00010617"/>
    </source>
</evidence>
<dbReference type="GO" id="GO:0020037">
    <property type="term" value="F:heme binding"/>
    <property type="evidence" value="ECO:0007669"/>
    <property type="project" value="InterPro"/>
</dbReference>
<feature type="binding site" description="axial binding residue" evidence="7">
    <location>
        <position position="223"/>
    </location>
    <ligand>
        <name>heme</name>
        <dbReference type="ChEBI" id="CHEBI:30413"/>
    </ligand>
    <ligandPart>
        <name>Fe</name>
        <dbReference type="ChEBI" id="CHEBI:18248"/>
    </ligandPart>
</feature>
<keyword evidence="6 7" id="KW-0408">Iron</keyword>
<dbReference type="PRINTS" id="PR00463">
    <property type="entry name" value="EP450I"/>
</dbReference>
<dbReference type="EMBL" id="JAPZBS010000002">
    <property type="protein sequence ID" value="KAJ5381420.1"/>
    <property type="molecule type" value="Genomic_DNA"/>
</dbReference>
<dbReference type="PRINTS" id="PR00385">
    <property type="entry name" value="P450"/>
</dbReference>
<reference evidence="9" key="2">
    <citation type="journal article" date="2023" name="IMA Fungus">
        <title>Comparative genomic study of the Penicillium genus elucidates a diverse pangenome and 15 lateral gene transfer events.</title>
        <authorList>
            <person name="Petersen C."/>
            <person name="Sorensen T."/>
            <person name="Nielsen M.R."/>
            <person name="Sondergaard T.E."/>
            <person name="Sorensen J.L."/>
            <person name="Fitzpatrick D.A."/>
            <person name="Frisvad J.C."/>
            <person name="Nielsen K.L."/>
        </authorList>
    </citation>
    <scope>NUCLEOTIDE SEQUENCE</scope>
    <source>
        <strain evidence="9">IBT 29864</strain>
    </source>
</reference>
<dbReference type="GO" id="GO:0043386">
    <property type="term" value="P:mycotoxin biosynthetic process"/>
    <property type="evidence" value="ECO:0007669"/>
    <property type="project" value="UniProtKB-ARBA"/>
</dbReference>
<keyword evidence="8 9" id="KW-0503">Monooxygenase</keyword>
<dbReference type="SUPFAM" id="SSF48264">
    <property type="entry name" value="Cytochrome P450"/>
    <property type="match status" value="1"/>
</dbReference>
<dbReference type="Pfam" id="PF00067">
    <property type="entry name" value="p450"/>
    <property type="match status" value="1"/>
</dbReference>
<dbReference type="Gene3D" id="1.10.630.10">
    <property type="entry name" value="Cytochrome P450"/>
    <property type="match status" value="1"/>
</dbReference>
<dbReference type="InterPro" id="IPR036396">
    <property type="entry name" value="Cyt_P450_sf"/>
</dbReference>
<dbReference type="RefSeq" id="XP_056558991.1">
    <property type="nucleotide sequence ID" value="XM_056696779.1"/>
</dbReference>
<evidence type="ECO:0000256" key="4">
    <source>
        <dbReference type="ARBA" id="ARBA00022723"/>
    </source>
</evidence>
<proteinExistence type="inferred from homology"/>
<comment type="caution">
    <text evidence="9">The sequence shown here is derived from an EMBL/GenBank/DDBJ whole genome shotgun (WGS) entry which is preliminary data.</text>
</comment>
<keyword evidence="4 7" id="KW-0479">Metal-binding</keyword>
<gene>
    <name evidence="9" type="ORF">N7496_003848</name>
</gene>
<dbReference type="InterPro" id="IPR017972">
    <property type="entry name" value="Cyt_P450_CS"/>
</dbReference>
<dbReference type="GO" id="GO:0016705">
    <property type="term" value="F:oxidoreductase activity, acting on paired donors, with incorporation or reduction of molecular oxygen"/>
    <property type="evidence" value="ECO:0007669"/>
    <property type="project" value="InterPro"/>
</dbReference>
<dbReference type="InterPro" id="IPR001128">
    <property type="entry name" value="Cyt_P450"/>
</dbReference>
<dbReference type="AlphaFoldDB" id="A0A9W9SNV1"/>
<dbReference type="GO" id="GO:0005506">
    <property type="term" value="F:iron ion binding"/>
    <property type="evidence" value="ECO:0007669"/>
    <property type="project" value="InterPro"/>
</dbReference>
<reference evidence="9" key="1">
    <citation type="submission" date="2022-11" db="EMBL/GenBank/DDBJ databases">
        <authorList>
            <person name="Petersen C."/>
        </authorList>
    </citation>
    <scope>NUCLEOTIDE SEQUENCE</scope>
    <source>
        <strain evidence="9">IBT 29864</strain>
    </source>
</reference>
<evidence type="ECO:0000256" key="5">
    <source>
        <dbReference type="ARBA" id="ARBA00023002"/>
    </source>
</evidence>
<dbReference type="Proteomes" id="UP001147782">
    <property type="component" value="Unassembled WGS sequence"/>
</dbReference>
<keyword evidence="5 8" id="KW-0560">Oxidoreductase</keyword>
<dbReference type="PROSITE" id="PS00086">
    <property type="entry name" value="CYTOCHROME_P450"/>
    <property type="match status" value="1"/>
</dbReference>
<evidence type="ECO:0000313" key="9">
    <source>
        <dbReference type="EMBL" id="KAJ5381420.1"/>
    </source>
</evidence>
<dbReference type="InterPro" id="IPR050121">
    <property type="entry name" value="Cytochrome_P450_monoxygenase"/>
</dbReference>
<evidence type="ECO:0000256" key="1">
    <source>
        <dbReference type="ARBA" id="ARBA00001971"/>
    </source>
</evidence>
<dbReference type="PANTHER" id="PTHR24305">
    <property type="entry name" value="CYTOCHROME P450"/>
    <property type="match status" value="1"/>
</dbReference>
<evidence type="ECO:0000256" key="3">
    <source>
        <dbReference type="ARBA" id="ARBA00022617"/>
    </source>
</evidence>
<organism evidence="9 10">
    <name type="scientific">Penicillium cataractarum</name>
    <dbReference type="NCBI Taxonomy" id="2100454"/>
    <lineage>
        <taxon>Eukaryota</taxon>
        <taxon>Fungi</taxon>
        <taxon>Dikarya</taxon>
        <taxon>Ascomycota</taxon>
        <taxon>Pezizomycotina</taxon>
        <taxon>Eurotiomycetes</taxon>
        <taxon>Eurotiomycetidae</taxon>
        <taxon>Eurotiales</taxon>
        <taxon>Aspergillaceae</taxon>
        <taxon>Penicillium</taxon>
    </lineage>
</organism>
<dbReference type="GeneID" id="81435956"/>
<evidence type="ECO:0000313" key="10">
    <source>
        <dbReference type="Proteomes" id="UP001147782"/>
    </source>
</evidence>
<evidence type="ECO:0000256" key="6">
    <source>
        <dbReference type="ARBA" id="ARBA00023004"/>
    </source>
</evidence>
<evidence type="ECO:0000256" key="8">
    <source>
        <dbReference type="RuleBase" id="RU000461"/>
    </source>
</evidence>
<dbReference type="InterPro" id="IPR002401">
    <property type="entry name" value="Cyt_P450_E_grp-I"/>
</dbReference>
<keyword evidence="3 7" id="KW-0349">Heme</keyword>
<name>A0A9W9SNV1_9EURO</name>
<dbReference type="OrthoDB" id="1470350at2759"/>
<accession>A0A9W9SNV1</accession>
<comment type="similarity">
    <text evidence="2 8">Belongs to the cytochrome P450 family.</text>
</comment>
<sequence length="279" mass="30859">MNGAGIAAEIPLVRYIAPLVPYKTFRDMFNTREYLMQYSRRAVTNSRKNSESAHNIFSGLVHESARDQSLSDEEVAIEAGNLIMAGSDTTAVTLTYLIWAVMCRPTLHAQLENELASLSNNYQETDLELLPSLNATITETLRLYGAAPGSLPRSVPEGGVKLSGYYIPAGITVSTQSYSIHRNETLFPEPENFNPSRWIPGNERVSDEAKAALSPFGAGSRICLGIHLSWMELRLATAEFFRRCGNVRLAPGSTEESMWPEHYFLIVPSGHKCEVVVDS</sequence>
<keyword evidence="10" id="KW-1185">Reference proteome</keyword>
<evidence type="ECO:0000256" key="7">
    <source>
        <dbReference type="PIRSR" id="PIRSR602401-1"/>
    </source>
</evidence>
<protein>
    <submittedName>
        <fullName evidence="9">Cytochrome P450 monooxygenase</fullName>
    </submittedName>
</protein>
<dbReference type="PANTHER" id="PTHR24305:SF96">
    <property type="entry name" value="CYTOCHROME P450 MONOOXYGENASE STCB-RELATED"/>
    <property type="match status" value="1"/>
</dbReference>
<dbReference type="GO" id="GO:0004497">
    <property type="term" value="F:monooxygenase activity"/>
    <property type="evidence" value="ECO:0007669"/>
    <property type="project" value="UniProtKB-KW"/>
</dbReference>